<proteinExistence type="predicted"/>
<protein>
    <recommendedName>
        <fullName evidence="4">PH domain-containing protein</fullName>
    </recommendedName>
</protein>
<dbReference type="Proteomes" id="UP001165079">
    <property type="component" value="Unassembled WGS sequence"/>
</dbReference>
<reference evidence="2" key="1">
    <citation type="submission" date="2023-03" db="EMBL/GenBank/DDBJ databases">
        <title>Actinorhabdospora filicis NBRC 111898.</title>
        <authorList>
            <person name="Ichikawa N."/>
            <person name="Sato H."/>
            <person name="Tonouchi N."/>
        </authorList>
    </citation>
    <scope>NUCLEOTIDE SEQUENCE</scope>
    <source>
        <strain evidence="2">NBRC 111898</strain>
    </source>
</reference>
<keyword evidence="3" id="KW-1185">Reference proteome</keyword>
<evidence type="ECO:0000313" key="3">
    <source>
        <dbReference type="Proteomes" id="UP001165079"/>
    </source>
</evidence>
<accession>A0A9W6W702</accession>
<name>A0A9W6W702_9ACTN</name>
<feature type="transmembrane region" description="Helical" evidence="1">
    <location>
        <begin position="61"/>
        <end position="82"/>
    </location>
</feature>
<evidence type="ECO:0008006" key="4">
    <source>
        <dbReference type="Google" id="ProtNLM"/>
    </source>
</evidence>
<dbReference type="RefSeq" id="WP_285660695.1">
    <property type="nucleotide sequence ID" value="NZ_BSTX01000001.1"/>
</dbReference>
<feature type="transmembrane region" description="Helical" evidence="1">
    <location>
        <begin position="31"/>
        <end position="55"/>
    </location>
</feature>
<organism evidence="2 3">
    <name type="scientific">Actinorhabdospora filicis</name>
    <dbReference type="NCBI Taxonomy" id="1785913"/>
    <lineage>
        <taxon>Bacteria</taxon>
        <taxon>Bacillati</taxon>
        <taxon>Actinomycetota</taxon>
        <taxon>Actinomycetes</taxon>
        <taxon>Micromonosporales</taxon>
        <taxon>Micromonosporaceae</taxon>
        <taxon>Actinorhabdospora</taxon>
    </lineage>
</organism>
<gene>
    <name evidence="2" type="ORF">Afil01_02650</name>
</gene>
<dbReference type="EMBL" id="BSTX01000001">
    <property type="protein sequence ID" value="GLZ75458.1"/>
    <property type="molecule type" value="Genomic_DNA"/>
</dbReference>
<dbReference type="AlphaFoldDB" id="A0A9W6W702"/>
<keyword evidence="1" id="KW-1133">Transmembrane helix</keyword>
<sequence>MPAIQLIRYRPRVPTDLPYVLRLDILGSLRWQWWAVGFLYLAAALSIVTGVVLPGDDGAEFLWGGIALGGAQTALLVASPLVRAPVLSADEMGMWIRRTFEGRDAVWLPWECVASVRTGETVHMGNDAEVYIVTTRPGTLYPGAPTAEYYAATTLRESPDEVLAALYRLSRGRVRIG</sequence>
<comment type="caution">
    <text evidence="2">The sequence shown here is derived from an EMBL/GenBank/DDBJ whole genome shotgun (WGS) entry which is preliminary data.</text>
</comment>
<keyword evidence="1" id="KW-0472">Membrane</keyword>
<evidence type="ECO:0000313" key="2">
    <source>
        <dbReference type="EMBL" id="GLZ75458.1"/>
    </source>
</evidence>
<evidence type="ECO:0000256" key="1">
    <source>
        <dbReference type="SAM" id="Phobius"/>
    </source>
</evidence>
<keyword evidence="1" id="KW-0812">Transmembrane</keyword>